<dbReference type="Proteomes" id="UP000787472">
    <property type="component" value="Unassembled WGS sequence"/>
</dbReference>
<sequence>MNISQAAKASGLSPKTIRYYERIELIGPASRGENGYRDYNTKDLDVLRFVQRARATGFSVEECRQLLSLYQNPERHSSEVKSLVQGKLKRVEAQIVELNHMRDTLQDLVQRCPGNEVAQCAIIDNLADQETC</sequence>
<dbReference type="GO" id="GO:0003700">
    <property type="term" value="F:DNA-binding transcription factor activity"/>
    <property type="evidence" value="ECO:0007669"/>
    <property type="project" value="InterPro"/>
</dbReference>
<dbReference type="Pfam" id="PF00376">
    <property type="entry name" value="MerR"/>
    <property type="match status" value="1"/>
</dbReference>
<gene>
    <name evidence="7" type="primary">cueR</name>
    <name evidence="7" type="ORF">G8770_02985</name>
</gene>
<evidence type="ECO:0000256" key="4">
    <source>
        <dbReference type="ARBA" id="ARBA00023125"/>
    </source>
</evidence>
<dbReference type="GO" id="GO:0005737">
    <property type="term" value="C:cytoplasm"/>
    <property type="evidence" value="ECO:0007669"/>
    <property type="project" value="UniProtKB-SubCell"/>
</dbReference>
<dbReference type="PANTHER" id="PTHR30204:SF94">
    <property type="entry name" value="HEAVY METAL-DEPENDENT TRANSCRIPTIONAL REGULATOR HI_0293-RELATED"/>
    <property type="match status" value="1"/>
</dbReference>
<keyword evidence="4" id="KW-0238">DNA-binding</keyword>
<comment type="subcellular location">
    <subcellularLocation>
        <location evidence="1">Cytoplasm</location>
    </subcellularLocation>
</comment>
<dbReference type="NCBIfam" id="TIGR02044">
    <property type="entry name" value="CueR"/>
    <property type="match status" value="1"/>
</dbReference>
<dbReference type="Gene3D" id="1.10.1660.10">
    <property type="match status" value="1"/>
</dbReference>
<evidence type="ECO:0000256" key="1">
    <source>
        <dbReference type="ARBA" id="ARBA00004496"/>
    </source>
</evidence>
<dbReference type="PROSITE" id="PS50937">
    <property type="entry name" value="HTH_MERR_2"/>
    <property type="match status" value="1"/>
</dbReference>
<evidence type="ECO:0000313" key="7">
    <source>
        <dbReference type="EMBL" id="NHO64510.1"/>
    </source>
</evidence>
<name>A0A9E5JTE7_9GAMM</name>
<dbReference type="RefSeq" id="WP_167181624.1">
    <property type="nucleotide sequence ID" value="NZ_JAAONZ010000002.1"/>
</dbReference>
<keyword evidence="3" id="KW-0805">Transcription regulation</keyword>
<dbReference type="EMBL" id="JAAONZ010000002">
    <property type="protein sequence ID" value="NHO64510.1"/>
    <property type="molecule type" value="Genomic_DNA"/>
</dbReference>
<keyword evidence="5" id="KW-0804">Transcription</keyword>
<dbReference type="InterPro" id="IPR000551">
    <property type="entry name" value="MerR-type_HTH_dom"/>
</dbReference>
<dbReference type="SUPFAM" id="SSF46955">
    <property type="entry name" value="Putative DNA-binding domain"/>
    <property type="match status" value="1"/>
</dbReference>
<protein>
    <submittedName>
        <fullName evidence="7">Cu(I)-responsive transcriptional regulator</fullName>
    </submittedName>
</protein>
<organism evidence="7 8">
    <name type="scientific">Pseudomaricurvus hydrocarbonicus</name>
    <dbReference type="NCBI Taxonomy" id="1470433"/>
    <lineage>
        <taxon>Bacteria</taxon>
        <taxon>Pseudomonadati</taxon>
        <taxon>Pseudomonadota</taxon>
        <taxon>Gammaproteobacteria</taxon>
        <taxon>Cellvibrionales</taxon>
        <taxon>Cellvibrionaceae</taxon>
        <taxon>Pseudomaricurvus</taxon>
    </lineage>
</organism>
<dbReference type="PRINTS" id="PR00040">
    <property type="entry name" value="HTHMERR"/>
</dbReference>
<dbReference type="GO" id="GO:0003677">
    <property type="term" value="F:DNA binding"/>
    <property type="evidence" value="ECO:0007669"/>
    <property type="project" value="UniProtKB-KW"/>
</dbReference>
<dbReference type="InterPro" id="IPR047057">
    <property type="entry name" value="MerR_fam"/>
</dbReference>
<dbReference type="InterPro" id="IPR009061">
    <property type="entry name" value="DNA-bd_dom_put_sf"/>
</dbReference>
<feature type="domain" description="HTH merR-type" evidence="6">
    <location>
        <begin position="1"/>
        <end position="69"/>
    </location>
</feature>
<evidence type="ECO:0000313" key="8">
    <source>
        <dbReference type="Proteomes" id="UP000787472"/>
    </source>
</evidence>
<evidence type="ECO:0000256" key="5">
    <source>
        <dbReference type="ARBA" id="ARBA00023163"/>
    </source>
</evidence>
<dbReference type="GO" id="GO:0005507">
    <property type="term" value="F:copper ion binding"/>
    <property type="evidence" value="ECO:0007669"/>
    <property type="project" value="InterPro"/>
</dbReference>
<reference evidence="7" key="1">
    <citation type="submission" date="2020-03" db="EMBL/GenBank/DDBJ databases">
        <authorList>
            <person name="Guo F."/>
        </authorList>
    </citation>
    <scope>NUCLEOTIDE SEQUENCE</scope>
    <source>
        <strain evidence="7">JCM 30134</strain>
    </source>
</reference>
<dbReference type="InterPro" id="IPR011789">
    <property type="entry name" value="CueR"/>
</dbReference>
<dbReference type="AlphaFoldDB" id="A0A9E5JTE7"/>
<dbReference type="SMART" id="SM00422">
    <property type="entry name" value="HTH_MERR"/>
    <property type="match status" value="1"/>
</dbReference>
<dbReference type="InterPro" id="IPR015358">
    <property type="entry name" value="Tscrpt_reg_MerR_DNA-bd"/>
</dbReference>
<comment type="caution">
    <text evidence="7">The sequence shown here is derived from an EMBL/GenBank/DDBJ whole genome shotgun (WGS) entry which is preliminary data.</text>
</comment>
<evidence type="ECO:0000256" key="3">
    <source>
        <dbReference type="ARBA" id="ARBA00023015"/>
    </source>
</evidence>
<proteinExistence type="predicted"/>
<dbReference type="PANTHER" id="PTHR30204">
    <property type="entry name" value="REDOX-CYCLING DRUG-SENSING TRANSCRIPTIONAL ACTIVATOR SOXR"/>
    <property type="match status" value="1"/>
</dbReference>
<keyword evidence="8" id="KW-1185">Reference proteome</keyword>
<keyword evidence="2" id="KW-0963">Cytoplasm</keyword>
<dbReference type="GO" id="GO:0045893">
    <property type="term" value="P:positive regulation of DNA-templated transcription"/>
    <property type="evidence" value="ECO:0007669"/>
    <property type="project" value="InterPro"/>
</dbReference>
<dbReference type="CDD" id="cd01108">
    <property type="entry name" value="HTH_CueR"/>
    <property type="match status" value="1"/>
</dbReference>
<accession>A0A9E5JTE7</accession>
<evidence type="ECO:0000259" key="6">
    <source>
        <dbReference type="PROSITE" id="PS50937"/>
    </source>
</evidence>
<evidence type="ECO:0000256" key="2">
    <source>
        <dbReference type="ARBA" id="ARBA00022490"/>
    </source>
</evidence>
<dbReference type="Pfam" id="PF09278">
    <property type="entry name" value="MerR-DNA-bind"/>
    <property type="match status" value="1"/>
</dbReference>